<keyword evidence="1" id="KW-0805">Transcription regulation</keyword>
<dbReference type="Proteomes" id="UP001596523">
    <property type="component" value="Unassembled WGS sequence"/>
</dbReference>
<dbReference type="Pfam" id="PF00392">
    <property type="entry name" value="GntR"/>
    <property type="match status" value="1"/>
</dbReference>
<evidence type="ECO:0000259" key="5">
    <source>
        <dbReference type="PROSITE" id="PS50949"/>
    </source>
</evidence>
<sequence>MSEAPRHASSPAYRHIASVLTDDITSGRIPEGTRLAPERQLAERFGVTRQTVRAALEVLRGNGLVVTNRRGTLVTRPGKRPGAPASRDAVPPGPLLPVPDQPSLRGHLFIAPASADITNLTALAPGSSMLVYQYHAPGTAMEPPHSAVTYFTPAAVLEVAELARYWQRAPVTNPDLRGLHQWCDRAGLDLRITESVTVRRDRRTTQETGPELTIRRWCHDQHGRLLALTELDPPLTWTQVTLEYTDPHARYSTQTKVS</sequence>
<accession>A0ABW2JSI4</accession>
<organism evidence="6 7">
    <name type="scientific">Streptomyces monticola</name>
    <dbReference type="NCBI Taxonomy" id="2666263"/>
    <lineage>
        <taxon>Bacteria</taxon>
        <taxon>Bacillati</taxon>
        <taxon>Actinomycetota</taxon>
        <taxon>Actinomycetes</taxon>
        <taxon>Kitasatosporales</taxon>
        <taxon>Streptomycetaceae</taxon>
        <taxon>Streptomyces</taxon>
    </lineage>
</organism>
<feature type="domain" description="HTH gntR-type" evidence="5">
    <location>
        <begin position="10"/>
        <end position="77"/>
    </location>
</feature>
<evidence type="ECO:0000256" key="4">
    <source>
        <dbReference type="SAM" id="MobiDB-lite"/>
    </source>
</evidence>
<reference evidence="7" key="1">
    <citation type="journal article" date="2019" name="Int. J. Syst. Evol. Microbiol.">
        <title>The Global Catalogue of Microorganisms (GCM) 10K type strain sequencing project: providing services to taxonomists for standard genome sequencing and annotation.</title>
        <authorList>
            <consortium name="The Broad Institute Genomics Platform"/>
            <consortium name="The Broad Institute Genome Sequencing Center for Infectious Disease"/>
            <person name="Wu L."/>
            <person name="Ma J."/>
        </authorList>
    </citation>
    <scope>NUCLEOTIDE SEQUENCE [LARGE SCALE GENOMIC DNA]</scope>
    <source>
        <strain evidence="7">SYNS20</strain>
    </source>
</reference>
<proteinExistence type="predicted"/>
<keyword evidence="2" id="KW-0238">DNA-binding</keyword>
<dbReference type="SUPFAM" id="SSF46785">
    <property type="entry name" value="Winged helix' DNA-binding domain"/>
    <property type="match status" value="1"/>
</dbReference>
<dbReference type="InterPro" id="IPR036388">
    <property type="entry name" value="WH-like_DNA-bd_sf"/>
</dbReference>
<dbReference type="InterPro" id="IPR036390">
    <property type="entry name" value="WH_DNA-bd_sf"/>
</dbReference>
<gene>
    <name evidence="6" type="ORF">ACFQVC_28785</name>
</gene>
<dbReference type="PROSITE" id="PS50949">
    <property type="entry name" value="HTH_GNTR"/>
    <property type="match status" value="1"/>
</dbReference>
<keyword evidence="7" id="KW-1185">Reference proteome</keyword>
<feature type="region of interest" description="Disordered" evidence="4">
    <location>
        <begin position="73"/>
        <end position="92"/>
    </location>
</feature>
<evidence type="ECO:0000256" key="1">
    <source>
        <dbReference type="ARBA" id="ARBA00023015"/>
    </source>
</evidence>
<protein>
    <submittedName>
        <fullName evidence="6">Winged helix-turn-helix domain-containing protein</fullName>
    </submittedName>
</protein>
<dbReference type="PANTHER" id="PTHR44846:SF17">
    <property type="entry name" value="GNTR-FAMILY TRANSCRIPTIONAL REGULATOR"/>
    <property type="match status" value="1"/>
</dbReference>
<dbReference type="SMART" id="SM00345">
    <property type="entry name" value="HTH_GNTR"/>
    <property type="match status" value="1"/>
</dbReference>
<dbReference type="Gene3D" id="1.10.10.10">
    <property type="entry name" value="Winged helix-like DNA-binding domain superfamily/Winged helix DNA-binding domain"/>
    <property type="match status" value="1"/>
</dbReference>
<dbReference type="RefSeq" id="WP_381835978.1">
    <property type="nucleotide sequence ID" value="NZ_JBHTCF010000014.1"/>
</dbReference>
<name>A0ABW2JSI4_9ACTN</name>
<dbReference type="PANTHER" id="PTHR44846">
    <property type="entry name" value="MANNOSYL-D-GLYCERATE TRANSPORT/METABOLISM SYSTEM REPRESSOR MNGR-RELATED"/>
    <property type="match status" value="1"/>
</dbReference>
<dbReference type="InterPro" id="IPR050679">
    <property type="entry name" value="Bact_HTH_transcr_reg"/>
</dbReference>
<comment type="caution">
    <text evidence="6">The sequence shown here is derived from an EMBL/GenBank/DDBJ whole genome shotgun (WGS) entry which is preliminary data.</text>
</comment>
<dbReference type="PRINTS" id="PR00035">
    <property type="entry name" value="HTHGNTR"/>
</dbReference>
<keyword evidence="3" id="KW-0804">Transcription</keyword>
<evidence type="ECO:0000256" key="3">
    <source>
        <dbReference type="ARBA" id="ARBA00023163"/>
    </source>
</evidence>
<evidence type="ECO:0000256" key="2">
    <source>
        <dbReference type="ARBA" id="ARBA00023125"/>
    </source>
</evidence>
<evidence type="ECO:0000313" key="7">
    <source>
        <dbReference type="Proteomes" id="UP001596523"/>
    </source>
</evidence>
<dbReference type="InterPro" id="IPR000524">
    <property type="entry name" value="Tscrpt_reg_HTH_GntR"/>
</dbReference>
<dbReference type="CDD" id="cd07377">
    <property type="entry name" value="WHTH_GntR"/>
    <property type="match status" value="1"/>
</dbReference>
<dbReference type="EMBL" id="JBHTCF010000014">
    <property type="protein sequence ID" value="MFC7308206.1"/>
    <property type="molecule type" value="Genomic_DNA"/>
</dbReference>
<evidence type="ECO:0000313" key="6">
    <source>
        <dbReference type="EMBL" id="MFC7308206.1"/>
    </source>
</evidence>